<sequence>MKKLNYTNIEQGKLVVINSLLLTVIEEEMKYGLSYYKSQGSYAMSLFHLFNGEDVLEKPQLTGTTQSKMTVNQLNWLNEKVLTDSDQEPVEVKDIVNKKEVS</sequence>
<dbReference type="EMBL" id="JARZFX010000002">
    <property type="protein sequence ID" value="MEC5422896.1"/>
    <property type="molecule type" value="Genomic_DNA"/>
</dbReference>
<accession>A0ABU6KCN2</accession>
<evidence type="ECO:0000313" key="1">
    <source>
        <dbReference type="EMBL" id="MEC5422896.1"/>
    </source>
</evidence>
<name>A0ABU6KCN2_9BACI</name>
<gene>
    <name evidence="1" type="ORF">QGM71_05200</name>
</gene>
<evidence type="ECO:0000313" key="2">
    <source>
        <dbReference type="Proteomes" id="UP001335737"/>
    </source>
</evidence>
<dbReference type="RefSeq" id="WP_327606469.1">
    <property type="nucleotide sequence ID" value="NZ_JARZFX010000002.1"/>
</dbReference>
<comment type="caution">
    <text evidence="1">The sequence shown here is derived from an EMBL/GenBank/DDBJ whole genome shotgun (WGS) entry which is preliminary data.</text>
</comment>
<proteinExistence type="predicted"/>
<keyword evidence="2" id="KW-1185">Reference proteome</keyword>
<reference evidence="1 2" key="1">
    <citation type="journal article" date="2024" name="Int. J. Syst. Evol. Microbiol.">
        <title>Virgibacillus tibetensis sp. nov., isolated from salt lake on the Tibetan Plateau of China.</title>
        <authorList>
            <person name="Phurbu D."/>
            <person name="Liu Z.-X."/>
            <person name="Wang R."/>
            <person name="Zheng Y.-Y."/>
            <person name="Liu H.-C."/>
            <person name="Zhou Y.-G."/>
            <person name="Yu Y.-J."/>
            <person name="Li A.-H."/>
        </authorList>
    </citation>
    <scope>NUCLEOTIDE SEQUENCE [LARGE SCALE GENOMIC DNA]</scope>
    <source>
        <strain evidence="1 2">C22-A2</strain>
    </source>
</reference>
<protein>
    <submittedName>
        <fullName evidence="1">Uncharacterized protein</fullName>
    </submittedName>
</protein>
<dbReference type="Proteomes" id="UP001335737">
    <property type="component" value="Unassembled WGS sequence"/>
</dbReference>
<organism evidence="1 2">
    <name type="scientific">Virgibacillus tibetensis</name>
    <dbReference type="NCBI Taxonomy" id="3042313"/>
    <lineage>
        <taxon>Bacteria</taxon>
        <taxon>Bacillati</taxon>
        <taxon>Bacillota</taxon>
        <taxon>Bacilli</taxon>
        <taxon>Bacillales</taxon>
        <taxon>Bacillaceae</taxon>
        <taxon>Virgibacillus</taxon>
    </lineage>
</organism>